<dbReference type="FunFam" id="2.60.40.10:FF:000049">
    <property type="entry name" value="Leukocyte immunoglobulin-like receptor subfamily B member 1"/>
    <property type="match status" value="6"/>
</dbReference>
<dbReference type="RefSeq" id="XP_044767270.1">
    <property type="nucleotide sequence ID" value="XM_044911335.1"/>
</dbReference>
<keyword evidence="3" id="KW-1015">Disulfide bond</keyword>
<dbReference type="FunFam" id="2.60.40.10:FF:000033">
    <property type="entry name" value="Killer cell immunoglobulin-like receptor"/>
    <property type="match status" value="1"/>
</dbReference>
<dbReference type="PROSITE" id="PS50835">
    <property type="entry name" value="IG_LIKE"/>
    <property type="match status" value="1"/>
</dbReference>
<dbReference type="GeneID" id="110573622"/>
<dbReference type="PANTHER" id="PTHR11738:SF88">
    <property type="entry name" value="IG-LIKE DOMAIN-CONTAINING PROTEIN"/>
    <property type="match status" value="1"/>
</dbReference>
<dbReference type="GO" id="GO:0007166">
    <property type="term" value="P:cell surface receptor signaling pathway"/>
    <property type="evidence" value="ECO:0007669"/>
    <property type="project" value="UniProtKB-ARBA"/>
</dbReference>
<evidence type="ECO:0000256" key="4">
    <source>
        <dbReference type="ARBA" id="ARBA00023180"/>
    </source>
</evidence>
<feature type="transmembrane region" description="Helical" evidence="6">
    <location>
        <begin position="736"/>
        <end position="756"/>
    </location>
</feature>
<dbReference type="SUPFAM" id="SSF48726">
    <property type="entry name" value="Immunoglobulin"/>
    <property type="match status" value="7"/>
</dbReference>
<feature type="chain" id="PRO_5035469496" evidence="7">
    <location>
        <begin position="22"/>
        <end position="831"/>
    </location>
</feature>
<evidence type="ECO:0000256" key="3">
    <source>
        <dbReference type="ARBA" id="ARBA00023157"/>
    </source>
</evidence>
<evidence type="ECO:0000313" key="9">
    <source>
        <dbReference type="Proteomes" id="UP000248481"/>
    </source>
</evidence>
<keyword evidence="4" id="KW-0325">Glycoprotein</keyword>
<dbReference type="GO" id="GO:0005886">
    <property type="term" value="C:plasma membrane"/>
    <property type="evidence" value="ECO:0007669"/>
    <property type="project" value="UniProtKB-SubCell"/>
</dbReference>
<protein>
    <submittedName>
        <fullName evidence="10">Leukocyte immunoglobulin-like receptor subfamily A member 3</fullName>
    </submittedName>
</protein>
<dbReference type="GO" id="GO:0002764">
    <property type="term" value="P:immune response-regulating signaling pathway"/>
    <property type="evidence" value="ECO:0007669"/>
    <property type="project" value="TreeGrafter"/>
</dbReference>
<dbReference type="Proteomes" id="UP000248481">
    <property type="component" value="Chromosome 16"/>
</dbReference>
<dbReference type="InterPro" id="IPR003599">
    <property type="entry name" value="Ig_sub"/>
</dbReference>
<dbReference type="Pfam" id="PF00047">
    <property type="entry name" value="ig"/>
    <property type="match status" value="4"/>
</dbReference>
<gene>
    <name evidence="10" type="primary">LOC110573622</name>
</gene>
<keyword evidence="5" id="KW-0393">Immunoglobulin domain</keyword>
<dbReference type="InterPro" id="IPR036179">
    <property type="entry name" value="Ig-like_dom_sf"/>
</dbReference>
<dbReference type="InterPro" id="IPR007110">
    <property type="entry name" value="Ig-like_dom"/>
</dbReference>
<dbReference type="AlphaFoldDB" id="A0A8M1M2S8"/>
<dbReference type="InterPro" id="IPR003598">
    <property type="entry name" value="Ig_sub2"/>
</dbReference>
<organism evidence="9 10">
    <name type="scientific">Neomonachus schauinslandi</name>
    <name type="common">Hawaiian monk seal</name>
    <name type="synonym">Monachus schauinslandi</name>
    <dbReference type="NCBI Taxonomy" id="29088"/>
    <lineage>
        <taxon>Eukaryota</taxon>
        <taxon>Metazoa</taxon>
        <taxon>Chordata</taxon>
        <taxon>Craniata</taxon>
        <taxon>Vertebrata</taxon>
        <taxon>Euteleostomi</taxon>
        <taxon>Mammalia</taxon>
        <taxon>Eutheria</taxon>
        <taxon>Laurasiatheria</taxon>
        <taxon>Carnivora</taxon>
        <taxon>Caniformia</taxon>
        <taxon>Pinnipedia</taxon>
        <taxon>Phocidae</taxon>
        <taxon>Monachinae</taxon>
        <taxon>Monachini</taxon>
        <taxon>Neomonachus</taxon>
    </lineage>
</organism>
<dbReference type="PANTHER" id="PTHR11738">
    <property type="entry name" value="MHC CLASS I NK CELL RECEPTOR"/>
    <property type="match status" value="1"/>
</dbReference>
<dbReference type="Pfam" id="PF13895">
    <property type="entry name" value="Ig_2"/>
    <property type="match status" value="1"/>
</dbReference>
<reference evidence="10" key="1">
    <citation type="submission" date="2025-08" db="UniProtKB">
        <authorList>
            <consortium name="RefSeq"/>
        </authorList>
    </citation>
    <scope>IDENTIFICATION</scope>
    <source>
        <tissue evidence="10">Blood</tissue>
    </source>
</reference>
<keyword evidence="2" id="KW-0677">Repeat</keyword>
<keyword evidence="9" id="KW-1185">Reference proteome</keyword>
<keyword evidence="6" id="KW-0812">Transmembrane</keyword>
<dbReference type="KEGG" id="nsu:110573622"/>
<feature type="domain" description="Ig-like" evidence="8">
    <location>
        <begin position="619"/>
        <end position="690"/>
    </location>
</feature>
<dbReference type="Pfam" id="PF13927">
    <property type="entry name" value="Ig_3"/>
    <property type="match status" value="1"/>
</dbReference>
<evidence type="ECO:0000256" key="2">
    <source>
        <dbReference type="ARBA" id="ARBA00022737"/>
    </source>
</evidence>
<accession>A0A8M1M2S8</accession>
<dbReference type="InterPro" id="IPR013151">
    <property type="entry name" value="Immunoglobulin_dom"/>
</dbReference>
<sequence length="831" mass="90815">MGGSAGTLTLTALLYLGLCRGLWDQARAGTLPKPSIWADPGPMVTKGSPVTIWCQASLRADVYYLYKESIYGSLSMKTSEDSSDRVSFSFASMSSHSSGRYQCAYQRGKSWSQRSDLLALVVTGMYNAPSLSANPALVVASGGNVSLSCSSLWPLGSFHLLKERGADVTQYLELPFRREKYQAVFLVRPVNTSHGGIYRCYTSHESYPYLWSQPSDPLHLQVTGVYREPSLSAQPGSLLQSGDSLTLQCRSETGFDRFALTKDEELRAPQRLDGQPSPNFTLGPVSSTHGGGRYSCYCGHKLSSTWSAPSAPLDVLITGMYEKPSLSAKPGPSVSWGENVTLQCRSEIWLDTFHLSKEGSLAPPQVLRLQDTAKPYQVKFTLSPVTSAHGGTYRCYGSSSASPYLLSQPSDPLELLVSGGQDKPSLSAWPSPMVPQGQHVTLQCHSHHKFDTFRLYKNNGIFVSKLHSTILQNSFLIGPVTPAHAGTYRCCGSYLGSSSVWSAPSDPLVIVVTGIYRKPSLLAQPGPLVKSGRNVTLHCCSEIVFESFILHREGVSKDTLYLAGQRHHGGSHANFSMGPVTAAHAGTYRCFGSLNRSSHEWSAPSGPLDIMITGLHQKPSLWAQPGTVVRSGENVTLSCCSEISFDVYHLSRDGQPHELWLAKGQRHGGASQADFTLGPAHPALGGTYRCYGSFNPSLCEWSGPSDPLYLSVTGNSSNSCLLSTKPTPKTGNPRHLHVLAGPLVAIIFLAVLLFFLTRQWCRAKENAAIMNREPEVDRMVSREDPQAEDPQEVIYTQLDHCIFMQKKTTPTSRRPEEPLHDDSVYMEFATR</sequence>
<name>A0A8M1M2S8_NEOSC</name>
<evidence type="ECO:0000256" key="5">
    <source>
        <dbReference type="ARBA" id="ARBA00023319"/>
    </source>
</evidence>
<dbReference type="Gene3D" id="2.60.40.10">
    <property type="entry name" value="Immunoglobulins"/>
    <property type="match status" value="7"/>
</dbReference>
<dbReference type="InterPro" id="IPR050412">
    <property type="entry name" value="Ig-like_Receptors_ImmuneReg"/>
</dbReference>
<proteinExistence type="predicted"/>
<evidence type="ECO:0000256" key="7">
    <source>
        <dbReference type="SAM" id="SignalP"/>
    </source>
</evidence>
<dbReference type="InterPro" id="IPR013783">
    <property type="entry name" value="Ig-like_fold"/>
</dbReference>
<dbReference type="CDD" id="cd05711">
    <property type="entry name" value="IgC2_D2_LILR_KIR_like"/>
    <property type="match status" value="1"/>
</dbReference>
<keyword evidence="1 7" id="KW-0732">Signal</keyword>
<evidence type="ECO:0000259" key="8">
    <source>
        <dbReference type="PROSITE" id="PS50835"/>
    </source>
</evidence>
<keyword evidence="6" id="KW-0472">Membrane</keyword>
<dbReference type="SMART" id="SM00408">
    <property type="entry name" value="IGc2"/>
    <property type="match status" value="5"/>
</dbReference>
<feature type="signal peptide" evidence="7">
    <location>
        <begin position="1"/>
        <end position="21"/>
    </location>
</feature>
<dbReference type="SMART" id="SM00409">
    <property type="entry name" value="IG"/>
    <property type="match status" value="7"/>
</dbReference>
<evidence type="ECO:0000256" key="1">
    <source>
        <dbReference type="ARBA" id="ARBA00022729"/>
    </source>
</evidence>
<keyword evidence="6" id="KW-1133">Transmembrane helix</keyword>
<evidence type="ECO:0000256" key="6">
    <source>
        <dbReference type="SAM" id="Phobius"/>
    </source>
</evidence>
<evidence type="ECO:0000313" key="10">
    <source>
        <dbReference type="RefSeq" id="XP_044767270.1"/>
    </source>
</evidence>